<evidence type="ECO:0000313" key="2">
    <source>
        <dbReference type="Proteomes" id="UP000265520"/>
    </source>
</evidence>
<evidence type="ECO:0000313" key="1">
    <source>
        <dbReference type="EMBL" id="MCI56807.1"/>
    </source>
</evidence>
<keyword evidence="2" id="KW-1185">Reference proteome</keyword>
<feature type="non-terminal residue" evidence="1">
    <location>
        <position position="1"/>
    </location>
</feature>
<dbReference type="AlphaFoldDB" id="A0A392T8N7"/>
<dbReference type="EMBL" id="LXQA010518680">
    <property type="protein sequence ID" value="MCI56807.1"/>
    <property type="molecule type" value="Genomic_DNA"/>
</dbReference>
<sequence>EVSQLACKETGMRSCNPVENFLIQRHRRGSCVIGHFIKSHQTLLTQPLMVLLE</sequence>
<organism evidence="1 2">
    <name type="scientific">Trifolium medium</name>
    <dbReference type="NCBI Taxonomy" id="97028"/>
    <lineage>
        <taxon>Eukaryota</taxon>
        <taxon>Viridiplantae</taxon>
        <taxon>Streptophyta</taxon>
        <taxon>Embryophyta</taxon>
        <taxon>Tracheophyta</taxon>
        <taxon>Spermatophyta</taxon>
        <taxon>Magnoliopsida</taxon>
        <taxon>eudicotyledons</taxon>
        <taxon>Gunneridae</taxon>
        <taxon>Pentapetalae</taxon>
        <taxon>rosids</taxon>
        <taxon>fabids</taxon>
        <taxon>Fabales</taxon>
        <taxon>Fabaceae</taxon>
        <taxon>Papilionoideae</taxon>
        <taxon>50 kb inversion clade</taxon>
        <taxon>NPAAA clade</taxon>
        <taxon>Hologalegina</taxon>
        <taxon>IRL clade</taxon>
        <taxon>Trifolieae</taxon>
        <taxon>Trifolium</taxon>
    </lineage>
</organism>
<protein>
    <submittedName>
        <fullName evidence="1">Uncharacterized protein</fullName>
    </submittedName>
</protein>
<dbReference type="Proteomes" id="UP000265520">
    <property type="component" value="Unassembled WGS sequence"/>
</dbReference>
<proteinExistence type="predicted"/>
<name>A0A392T8N7_9FABA</name>
<reference evidence="1 2" key="1">
    <citation type="journal article" date="2018" name="Front. Plant Sci.">
        <title>Red Clover (Trifolium pratense) and Zigzag Clover (T. medium) - A Picture of Genomic Similarities and Differences.</title>
        <authorList>
            <person name="Dluhosova J."/>
            <person name="Istvanek J."/>
            <person name="Nedelnik J."/>
            <person name="Repkova J."/>
        </authorList>
    </citation>
    <scope>NUCLEOTIDE SEQUENCE [LARGE SCALE GENOMIC DNA]</scope>
    <source>
        <strain evidence="2">cv. 10/8</strain>
        <tissue evidence="1">Leaf</tissue>
    </source>
</reference>
<comment type="caution">
    <text evidence="1">The sequence shown here is derived from an EMBL/GenBank/DDBJ whole genome shotgun (WGS) entry which is preliminary data.</text>
</comment>
<accession>A0A392T8N7</accession>